<proteinExistence type="inferred from homology"/>
<keyword evidence="1" id="KW-0833">Ubl conjugation pathway</keyword>
<sequence>MHKTLYVDIPFASIFRVIGERQNQDNPSPPQTFFLLSPSLFSSPPPLGFSAACDVPVSLAVLIRLFVWILVHWELKAPLTLVILGDPLQNHRRGVEASSSTIPSENEQRELIEIVIANLLQEKTSRSSTVTRILFGLLRTANILNASEECKAVLEKKIGSQLEQATLDDLLIPS</sequence>
<keyword evidence="5" id="KW-1185">Reference proteome</keyword>
<dbReference type="Pfam" id="PF03000">
    <property type="entry name" value="NPH3"/>
    <property type="match status" value="1"/>
</dbReference>
<evidence type="ECO:0000256" key="1">
    <source>
        <dbReference type="ARBA" id="ARBA00022786"/>
    </source>
</evidence>
<accession>A0AA89B247</accession>
<dbReference type="Proteomes" id="UP001188597">
    <property type="component" value="Unassembled WGS sequence"/>
</dbReference>
<name>A0AA89B247_9ASTE</name>
<reference evidence="4" key="1">
    <citation type="submission" date="2022-12" db="EMBL/GenBank/DDBJ databases">
        <title>Draft genome assemblies for two species of Escallonia (Escalloniales).</title>
        <authorList>
            <person name="Chanderbali A."/>
            <person name="Dervinis C."/>
            <person name="Anghel I."/>
            <person name="Soltis D."/>
            <person name="Soltis P."/>
            <person name="Zapata F."/>
        </authorList>
    </citation>
    <scope>NUCLEOTIDE SEQUENCE</scope>
    <source>
        <strain evidence="4">UCBG64.0493</strain>
        <tissue evidence="4">Leaf</tissue>
    </source>
</reference>
<dbReference type="InterPro" id="IPR043454">
    <property type="entry name" value="NPH3/RPT2-like"/>
</dbReference>
<evidence type="ECO:0000313" key="4">
    <source>
        <dbReference type="EMBL" id="KAK3019261.1"/>
    </source>
</evidence>
<dbReference type="AlphaFoldDB" id="A0AA89B247"/>
<comment type="caution">
    <text evidence="4">The sequence shown here is derived from an EMBL/GenBank/DDBJ whole genome shotgun (WGS) entry which is preliminary data.</text>
</comment>
<dbReference type="PANTHER" id="PTHR32370">
    <property type="entry name" value="OS12G0117600 PROTEIN"/>
    <property type="match status" value="1"/>
</dbReference>
<evidence type="ECO:0000313" key="5">
    <source>
        <dbReference type="Proteomes" id="UP001188597"/>
    </source>
</evidence>
<evidence type="ECO:0000256" key="2">
    <source>
        <dbReference type="PROSITE-ProRule" id="PRU00982"/>
    </source>
</evidence>
<organism evidence="4 5">
    <name type="scientific">Escallonia herrerae</name>
    <dbReference type="NCBI Taxonomy" id="1293975"/>
    <lineage>
        <taxon>Eukaryota</taxon>
        <taxon>Viridiplantae</taxon>
        <taxon>Streptophyta</taxon>
        <taxon>Embryophyta</taxon>
        <taxon>Tracheophyta</taxon>
        <taxon>Spermatophyta</taxon>
        <taxon>Magnoliopsida</taxon>
        <taxon>eudicotyledons</taxon>
        <taxon>Gunneridae</taxon>
        <taxon>Pentapetalae</taxon>
        <taxon>asterids</taxon>
        <taxon>campanulids</taxon>
        <taxon>Escalloniales</taxon>
        <taxon>Escalloniaceae</taxon>
        <taxon>Escallonia</taxon>
    </lineage>
</organism>
<feature type="domain" description="NPH3" evidence="3">
    <location>
        <begin position="1"/>
        <end position="174"/>
    </location>
</feature>
<evidence type="ECO:0000259" key="3">
    <source>
        <dbReference type="PROSITE" id="PS51649"/>
    </source>
</evidence>
<dbReference type="EMBL" id="JAVXUP010000886">
    <property type="protein sequence ID" value="KAK3019261.1"/>
    <property type="molecule type" value="Genomic_DNA"/>
</dbReference>
<dbReference type="InterPro" id="IPR027356">
    <property type="entry name" value="NPH3_dom"/>
</dbReference>
<comment type="similarity">
    <text evidence="2">Belongs to the NPH3 family.</text>
</comment>
<gene>
    <name evidence="4" type="ORF">RJ639_004210</name>
</gene>
<protein>
    <recommendedName>
        <fullName evidence="3">NPH3 domain-containing protein</fullName>
    </recommendedName>
</protein>
<dbReference type="PROSITE" id="PS51649">
    <property type="entry name" value="NPH3"/>
    <property type="match status" value="1"/>
</dbReference>